<protein>
    <recommendedName>
        <fullName evidence="4">Zinc ribbon domain-containing protein</fullName>
    </recommendedName>
</protein>
<dbReference type="InterPro" id="IPR036259">
    <property type="entry name" value="MFS_trans_sf"/>
</dbReference>
<keyword evidence="1" id="KW-0812">Transmembrane</keyword>
<sequence length="529" mass="58573">MATMFPCPNCGGQLRFSAEDQQLKCKSCGSLTEIDSYTPDDKIGMDTITTNIYECPCCGGEIQLIDNDGMEFCPYCGNQATMQEKFSTEGAPKYILPFQLNKAKARDKYKSLTGHLHFAPDGLGDKDNIEKLVGMYVPYYLYDYSIDDEIEYKGKTTRSTADYYITDYANVDVSVKVDSLKVPFDASQTLDDSIAAKLEPFPMDKVRTFNPGYLAGFFVENSTVDKDVYKSDSLDKAVDYLCSEVSKGSHGYSPEAGTKYEIQTKLANDLKYDDAQGAYMPMYFMTTKYDDRVAYSIINGANGVSYIDMPIDKKKMYFFAGKVSAGIFVVLLLLSFILNFSFNVKSLCSFGALVSALIALVGAILAEKTYSTDNHLNDKGYFQNAETVKEKKVKKAKKSSALSGATLTGVMVVIAIAIFAVSMEFTGALLGILPYIFYPVSVIMIIVALIKVKKGEKKVMRLGIIAWAVSIVVRLINLPNDIFYYAALIVAFVVILVSINAIVNEYNRFATHPAPQFLKKGGRLENARD</sequence>
<dbReference type="Proteomes" id="UP000199428">
    <property type="component" value="Unassembled WGS sequence"/>
</dbReference>
<feature type="transmembrane region" description="Helical" evidence="1">
    <location>
        <begin position="482"/>
        <end position="503"/>
    </location>
</feature>
<dbReference type="RefSeq" id="WP_090160674.1">
    <property type="nucleotide sequence ID" value="NZ_FMWK01000001.1"/>
</dbReference>
<gene>
    <name evidence="2" type="ORF">SAMN02910350_00229</name>
</gene>
<organism evidence="2 3">
    <name type="scientific">Pseudobutyrivibrio xylanivorans</name>
    <dbReference type="NCBI Taxonomy" id="185007"/>
    <lineage>
        <taxon>Bacteria</taxon>
        <taxon>Bacillati</taxon>
        <taxon>Bacillota</taxon>
        <taxon>Clostridia</taxon>
        <taxon>Lachnospirales</taxon>
        <taxon>Lachnospiraceae</taxon>
        <taxon>Pseudobutyrivibrio</taxon>
    </lineage>
</organism>
<feature type="transmembrane region" description="Helical" evidence="1">
    <location>
        <begin position="401"/>
        <end position="422"/>
    </location>
</feature>
<name>A0A1G5RSH2_PSEXY</name>
<dbReference type="AlphaFoldDB" id="A0A1G5RSH2"/>
<evidence type="ECO:0000313" key="3">
    <source>
        <dbReference type="Proteomes" id="UP000199428"/>
    </source>
</evidence>
<dbReference type="Gene3D" id="2.20.28.30">
    <property type="entry name" value="RNA polymerase ii, chain L"/>
    <property type="match status" value="2"/>
</dbReference>
<dbReference type="SUPFAM" id="SSF103473">
    <property type="entry name" value="MFS general substrate transporter"/>
    <property type="match status" value="1"/>
</dbReference>
<accession>A0A1G5RSH2</accession>
<feature type="transmembrane region" description="Helical" evidence="1">
    <location>
        <begin position="344"/>
        <end position="366"/>
    </location>
</feature>
<feature type="transmembrane region" description="Helical" evidence="1">
    <location>
        <begin position="316"/>
        <end position="338"/>
    </location>
</feature>
<evidence type="ECO:0008006" key="4">
    <source>
        <dbReference type="Google" id="ProtNLM"/>
    </source>
</evidence>
<feature type="transmembrane region" description="Helical" evidence="1">
    <location>
        <begin position="428"/>
        <end position="450"/>
    </location>
</feature>
<feature type="transmembrane region" description="Helical" evidence="1">
    <location>
        <begin position="459"/>
        <end position="476"/>
    </location>
</feature>
<reference evidence="2 3" key="1">
    <citation type="submission" date="2016-10" db="EMBL/GenBank/DDBJ databases">
        <authorList>
            <person name="de Groot N.N."/>
        </authorList>
    </citation>
    <scope>NUCLEOTIDE SEQUENCE [LARGE SCALE GENOMIC DNA]</scope>
    <source>
        <strain evidence="2 3">DSM 10317</strain>
    </source>
</reference>
<dbReference type="EMBL" id="FMWK01000001">
    <property type="protein sequence ID" value="SCZ76391.1"/>
    <property type="molecule type" value="Genomic_DNA"/>
</dbReference>
<evidence type="ECO:0000256" key="1">
    <source>
        <dbReference type="SAM" id="Phobius"/>
    </source>
</evidence>
<evidence type="ECO:0000313" key="2">
    <source>
        <dbReference type="EMBL" id="SCZ76391.1"/>
    </source>
</evidence>
<proteinExistence type="predicted"/>
<keyword evidence="1" id="KW-1133">Transmembrane helix</keyword>
<keyword evidence="1" id="KW-0472">Membrane</keyword>